<dbReference type="SUPFAM" id="SSF52833">
    <property type="entry name" value="Thioredoxin-like"/>
    <property type="match status" value="1"/>
</dbReference>
<gene>
    <name evidence="3" type="ORF">C1SCF055_LOCUS38094</name>
</gene>
<feature type="region of interest" description="Disordered" evidence="1">
    <location>
        <begin position="76"/>
        <end position="97"/>
    </location>
</feature>
<dbReference type="InterPro" id="IPR011767">
    <property type="entry name" value="GLR_AS"/>
</dbReference>
<dbReference type="EMBL" id="CAMXCT030005702">
    <property type="protein sequence ID" value="CAL4800405.1"/>
    <property type="molecule type" value="Genomic_DNA"/>
</dbReference>
<evidence type="ECO:0000313" key="3">
    <source>
        <dbReference type="EMBL" id="CAI4013093.1"/>
    </source>
</evidence>
<dbReference type="GO" id="GO:0034599">
    <property type="term" value="P:cellular response to oxidative stress"/>
    <property type="evidence" value="ECO:0007669"/>
    <property type="project" value="TreeGrafter"/>
</dbReference>
<dbReference type="InterPro" id="IPR002109">
    <property type="entry name" value="Glutaredoxin"/>
</dbReference>
<protein>
    <submittedName>
        <fullName evidence="4">Glutaredoxin-C2 (AtGrxC2)</fullName>
    </submittedName>
</protein>
<name>A0A9P1GH81_9DINO</name>
<dbReference type="EMBL" id="CAMXCT010005702">
    <property type="protein sequence ID" value="CAI4013093.1"/>
    <property type="molecule type" value="Genomic_DNA"/>
</dbReference>
<dbReference type="PROSITE" id="PS00195">
    <property type="entry name" value="GLUTAREDOXIN_1"/>
    <property type="match status" value="1"/>
</dbReference>
<evidence type="ECO:0000313" key="4">
    <source>
        <dbReference type="EMBL" id="CAL4800405.1"/>
    </source>
</evidence>
<sequence length="333" mass="36164">MIQLASASLRRFGPSTPSTSFCPPNSPIAEYKPDIGVPRRSKSERVQTVQTMERPLLDNLVTSGVKALQAAELNRVKSASETPSEANGNWGGEPREWANSNSVTQQISVLSQMGPLAQAKQFIADRLAGDYDRERISNLIDSKINSNKIMMFSFSTCPFCLRAKQILEEDYGEQIEVYECDLESDGYAVRAELGRRTGRTSMPSTWLGPETLLGGCNDGGLGGVATLDKDGRLAPLLTERRGAMGAFAPLEWLTSLGQPDQQQTVERKKALMAACDEAPKNGVGANELVQAKVESAAVALEASCPAQPSRSKLSGVWDLQYCSLDSTEIRNKE</sequence>
<dbReference type="Proteomes" id="UP001152797">
    <property type="component" value="Unassembled WGS sequence"/>
</dbReference>
<dbReference type="EMBL" id="CAMXCT020005702">
    <property type="protein sequence ID" value="CAL1166468.1"/>
    <property type="molecule type" value="Genomic_DNA"/>
</dbReference>
<reference evidence="4 5" key="2">
    <citation type="submission" date="2024-05" db="EMBL/GenBank/DDBJ databases">
        <authorList>
            <person name="Chen Y."/>
            <person name="Shah S."/>
            <person name="Dougan E. K."/>
            <person name="Thang M."/>
            <person name="Chan C."/>
        </authorList>
    </citation>
    <scope>NUCLEOTIDE SEQUENCE [LARGE SCALE GENOMIC DNA]</scope>
</reference>
<dbReference type="Gene3D" id="3.40.30.10">
    <property type="entry name" value="Glutaredoxin"/>
    <property type="match status" value="1"/>
</dbReference>
<evidence type="ECO:0000256" key="1">
    <source>
        <dbReference type="SAM" id="MobiDB-lite"/>
    </source>
</evidence>
<comment type="caution">
    <text evidence="3">The sequence shown here is derived from an EMBL/GenBank/DDBJ whole genome shotgun (WGS) entry which is preliminary data.</text>
</comment>
<dbReference type="GO" id="GO:0015038">
    <property type="term" value="F:glutathione disulfide oxidoreductase activity"/>
    <property type="evidence" value="ECO:0007669"/>
    <property type="project" value="TreeGrafter"/>
</dbReference>
<dbReference type="OrthoDB" id="436211at2759"/>
<evidence type="ECO:0000259" key="2">
    <source>
        <dbReference type="Pfam" id="PF00462"/>
    </source>
</evidence>
<reference evidence="3" key="1">
    <citation type="submission" date="2022-10" db="EMBL/GenBank/DDBJ databases">
        <authorList>
            <person name="Chen Y."/>
            <person name="Dougan E. K."/>
            <person name="Chan C."/>
            <person name="Rhodes N."/>
            <person name="Thang M."/>
        </authorList>
    </citation>
    <scope>NUCLEOTIDE SEQUENCE</scope>
</reference>
<feature type="domain" description="Glutaredoxin" evidence="2">
    <location>
        <begin position="149"/>
        <end position="207"/>
    </location>
</feature>
<accession>A0A9P1GH81</accession>
<organism evidence="3">
    <name type="scientific">Cladocopium goreaui</name>
    <dbReference type="NCBI Taxonomy" id="2562237"/>
    <lineage>
        <taxon>Eukaryota</taxon>
        <taxon>Sar</taxon>
        <taxon>Alveolata</taxon>
        <taxon>Dinophyceae</taxon>
        <taxon>Suessiales</taxon>
        <taxon>Symbiodiniaceae</taxon>
        <taxon>Cladocopium</taxon>
    </lineage>
</organism>
<dbReference type="Pfam" id="PF00462">
    <property type="entry name" value="Glutaredoxin"/>
    <property type="match status" value="1"/>
</dbReference>
<dbReference type="AlphaFoldDB" id="A0A9P1GH81"/>
<evidence type="ECO:0000313" key="5">
    <source>
        <dbReference type="Proteomes" id="UP001152797"/>
    </source>
</evidence>
<feature type="region of interest" description="Disordered" evidence="1">
    <location>
        <begin position="6"/>
        <end position="27"/>
    </location>
</feature>
<dbReference type="PANTHER" id="PTHR45694:SF18">
    <property type="entry name" value="GLUTAREDOXIN-1-RELATED"/>
    <property type="match status" value="1"/>
</dbReference>
<dbReference type="PANTHER" id="PTHR45694">
    <property type="entry name" value="GLUTAREDOXIN 2"/>
    <property type="match status" value="1"/>
</dbReference>
<dbReference type="InterPro" id="IPR036249">
    <property type="entry name" value="Thioredoxin-like_sf"/>
</dbReference>
<keyword evidence="5" id="KW-1185">Reference proteome</keyword>
<feature type="compositionally biased region" description="Polar residues" evidence="1">
    <location>
        <begin position="77"/>
        <end position="87"/>
    </location>
</feature>
<dbReference type="PROSITE" id="PS51354">
    <property type="entry name" value="GLUTAREDOXIN_2"/>
    <property type="match status" value="1"/>
</dbReference>
<dbReference type="GO" id="GO:0005737">
    <property type="term" value="C:cytoplasm"/>
    <property type="evidence" value="ECO:0007669"/>
    <property type="project" value="TreeGrafter"/>
</dbReference>
<proteinExistence type="predicted"/>